<dbReference type="PROSITE" id="PS51257">
    <property type="entry name" value="PROKAR_LIPOPROTEIN"/>
    <property type="match status" value="1"/>
</dbReference>
<name>A0A285QGW4_9SPHN</name>
<evidence type="ECO:0000313" key="2">
    <source>
        <dbReference type="EMBL" id="SOB81086.1"/>
    </source>
</evidence>
<sequence length="295" mass="31757">MRTGVRFVGAALAATLGSAVLTGCDRKPVGQVVATVNGEEVTRRELVSEVNAIGGGNLNEEQLKAAQPALVQGLVDRKLLVQEAKRSNLDKNPQFLAEQQRANDLLLVRMLAQSWMGRQTKPEAAAVRAFIADNPQMFGERKAVLVDAIVTPANSITAQQLAPLKSNDAIAAWLTSNKKQFRRVNRPVDTATLPKPFVRQLLSQAGSGEPVALNDGSAFTIMAPRSVRPMPLPSNQWNKVAEQAIAQQVQNKTIADELKRLRENADLNYLPEFAPSSGNAAAPARGDPPATTLES</sequence>
<protein>
    <submittedName>
        <fullName evidence="2">Peptidyl-prolyl cis-trans isomerase, EpsD family</fullName>
    </submittedName>
</protein>
<dbReference type="Gene3D" id="1.10.8.1040">
    <property type="match status" value="1"/>
</dbReference>
<gene>
    <name evidence="2" type="ORF">SAMN06297144_1388</name>
</gene>
<feature type="region of interest" description="Disordered" evidence="1">
    <location>
        <begin position="272"/>
        <end position="295"/>
    </location>
</feature>
<proteinExistence type="predicted"/>
<dbReference type="EMBL" id="OBMI01000001">
    <property type="protein sequence ID" value="SOB81086.1"/>
    <property type="molecule type" value="Genomic_DNA"/>
</dbReference>
<accession>A0A285QGW4</accession>
<dbReference type="InterPro" id="IPR027304">
    <property type="entry name" value="Trigger_fact/SurA_dom_sf"/>
</dbReference>
<evidence type="ECO:0000313" key="3">
    <source>
        <dbReference type="Proteomes" id="UP000219494"/>
    </source>
</evidence>
<keyword evidence="3" id="KW-1185">Reference proteome</keyword>
<dbReference type="GO" id="GO:0016853">
    <property type="term" value="F:isomerase activity"/>
    <property type="evidence" value="ECO:0007669"/>
    <property type="project" value="UniProtKB-KW"/>
</dbReference>
<evidence type="ECO:0000256" key="1">
    <source>
        <dbReference type="SAM" id="MobiDB-lite"/>
    </source>
</evidence>
<organism evidence="2 3">
    <name type="scientific">Sphingomonas guangdongensis</name>
    <dbReference type="NCBI Taxonomy" id="1141890"/>
    <lineage>
        <taxon>Bacteria</taxon>
        <taxon>Pseudomonadati</taxon>
        <taxon>Pseudomonadota</taxon>
        <taxon>Alphaproteobacteria</taxon>
        <taxon>Sphingomonadales</taxon>
        <taxon>Sphingomonadaceae</taxon>
        <taxon>Sphingomonas</taxon>
    </lineage>
</organism>
<dbReference type="AlphaFoldDB" id="A0A285QGW4"/>
<keyword evidence="2" id="KW-0413">Isomerase</keyword>
<reference evidence="2 3" key="1">
    <citation type="submission" date="2017-07" db="EMBL/GenBank/DDBJ databases">
        <authorList>
            <person name="Sun Z.S."/>
            <person name="Albrecht U."/>
            <person name="Echele G."/>
            <person name="Lee C.C."/>
        </authorList>
    </citation>
    <scope>NUCLEOTIDE SEQUENCE [LARGE SCALE GENOMIC DNA]</scope>
    <source>
        <strain evidence="2 3">CGMCC 1.12672</strain>
    </source>
</reference>
<dbReference type="Proteomes" id="UP000219494">
    <property type="component" value="Unassembled WGS sequence"/>
</dbReference>
<dbReference type="SUPFAM" id="SSF109998">
    <property type="entry name" value="Triger factor/SurA peptide-binding domain-like"/>
    <property type="match status" value="1"/>
</dbReference>